<dbReference type="EMBL" id="JAMRYM010000003">
    <property type="protein sequence ID" value="MCM6761248.1"/>
    <property type="molecule type" value="Genomic_DNA"/>
</dbReference>
<proteinExistence type="inferred from homology"/>
<dbReference type="RefSeq" id="WP_251943284.1">
    <property type="nucleotide sequence ID" value="NZ_JAMRYM010000003.1"/>
</dbReference>
<dbReference type="InterPro" id="IPR007324">
    <property type="entry name" value="Sugar-bd_dom_put"/>
</dbReference>
<keyword evidence="2" id="KW-0805">Transcription regulation</keyword>
<comment type="caution">
    <text evidence="6">The sequence shown here is derived from an EMBL/GenBank/DDBJ whole genome shotgun (WGS) entry which is preliminary data.</text>
</comment>
<keyword evidence="7" id="KW-1185">Reference proteome</keyword>
<protein>
    <submittedName>
        <fullName evidence="6">Transcriptional regulator</fullName>
    </submittedName>
</protein>
<evidence type="ECO:0000256" key="4">
    <source>
        <dbReference type="ARBA" id="ARBA00023163"/>
    </source>
</evidence>
<accession>A0A9X2IS86</accession>
<dbReference type="AlphaFoldDB" id="A0A9X2IS86"/>
<evidence type="ECO:0000313" key="6">
    <source>
        <dbReference type="EMBL" id="MCM6761248.1"/>
    </source>
</evidence>
<evidence type="ECO:0000256" key="1">
    <source>
        <dbReference type="ARBA" id="ARBA00010466"/>
    </source>
</evidence>
<dbReference type="Proteomes" id="UP001155240">
    <property type="component" value="Unassembled WGS sequence"/>
</dbReference>
<comment type="similarity">
    <text evidence="1">Belongs to the SorC transcriptional regulatory family.</text>
</comment>
<dbReference type="Pfam" id="PF04198">
    <property type="entry name" value="Sugar-bind"/>
    <property type="match status" value="1"/>
</dbReference>
<dbReference type="PANTHER" id="PTHR34294">
    <property type="entry name" value="TRANSCRIPTIONAL REGULATOR-RELATED"/>
    <property type="match status" value="1"/>
</dbReference>
<sequence>MGIDDDVKMVLAARRFYLDDRTRIEIAEELGITRFRVAKLLDDARERGLVTITVSDPGAVNAELSERLRSTFGLQRVLAVQTANEENRVVRESLGRVAAELLESIVVETDVLGLSAGRTLITMSHFLTRLSSAEIVQMTGMAGEMGETAGDVVRSVSQLSGALARPIYAPLLVSDAETAQSLRSQEEISSVFARFGEITKGVVAIGSWDPPESQLYNNLQPVERERLAGLGARAEVCASLYTADGSRLDELGERTLTISLAQLRRIPEVIAVAGGPRKTAAIRAVLDAGFITTLITDAMTAERLLARS</sequence>
<dbReference type="InterPro" id="IPR037171">
    <property type="entry name" value="NagB/RpiA_transferase-like"/>
</dbReference>
<keyword evidence="4" id="KW-0804">Transcription</keyword>
<reference evidence="6" key="1">
    <citation type="submission" date="2022-06" db="EMBL/GenBank/DDBJ databases">
        <title>Whole genome shotgun sequencing (WGS) of Rathayibacter sp. ZW T2_19, isolated from stored onions (Allium cepa).</title>
        <authorList>
            <person name="Stoll D.A."/>
            <person name="Huch M."/>
        </authorList>
    </citation>
    <scope>NUCLEOTIDE SEQUENCE</scope>
    <source>
        <strain evidence="6">ZW T2_19</strain>
    </source>
</reference>
<evidence type="ECO:0000313" key="7">
    <source>
        <dbReference type="Proteomes" id="UP001155240"/>
    </source>
</evidence>
<evidence type="ECO:0000256" key="3">
    <source>
        <dbReference type="ARBA" id="ARBA00023125"/>
    </source>
</evidence>
<dbReference type="GO" id="GO:0003677">
    <property type="term" value="F:DNA binding"/>
    <property type="evidence" value="ECO:0007669"/>
    <property type="project" value="UniProtKB-KW"/>
</dbReference>
<keyword evidence="3" id="KW-0238">DNA-binding</keyword>
<dbReference type="InterPro" id="IPR051054">
    <property type="entry name" value="SorC_transcr_regulators"/>
</dbReference>
<evidence type="ECO:0000259" key="5">
    <source>
        <dbReference type="Pfam" id="PF04198"/>
    </source>
</evidence>
<dbReference type="Gene3D" id="3.40.50.1360">
    <property type="match status" value="1"/>
</dbReference>
<dbReference type="SUPFAM" id="SSF100950">
    <property type="entry name" value="NagB/RpiA/CoA transferase-like"/>
    <property type="match status" value="1"/>
</dbReference>
<dbReference type="GO" id="GO:0030246">
    <property type="term" value="F:carbohydrate binding"/>
    <property type="evidence" value="ECO:0007669"/>
    <property type="project" value="InterPro"/>
</dbReference>
<dbReference type="InterPro" id="IPR036388">
    <property type="entry name" value="WH-like_DNA-bd_sf"/>
</dbReference>
<dbReference type="Gene3D" id="1.10.10.10">
    <property type="entry name" value="Winged helix-like DNA-binding domain superfamily/Winged helix DNA-binding domain"/>
    <property type="match status" value="1"/>
</dbReference>
<feature type="domain" description="Sugar-binding" evidence="5">
    <location>
        <begin position="61"/>
        <end position="306"/>
    </location>
</feature>
<gene>
    <name evidence="6" type="ORF">NB037_02340</name>
</gene>
<evidence type="ECO:0000256" key="2">
    <source>
        <dbReference type="ARBA" id="ARBA00023015"/>
    </source>
</evidence>
<dbReference type="PANTHER" id="PTHR34294:SF1">
    <property type="entry name" value="TRANSCRIPTIONAL REGULATOR LSRR"/>
    <property type="match status" value="1"/>
</dbReference>
<name>A0A9X2IS86_9MICO</name>
<organism evidence="6 7">
    <name type="scientific">Rathayibacter rubneri</name>
    <dbReference type="NCBI Taxonomy" id="2950106"/>
    <lineage>
        <taxon>Bacteria</taxon>
        <taxon>Bacillati</taxon>
        <taxon>Actinomycetota</taxon>
        <taxon>Actinomycetes</taxon>
        <taxon>Micrococcales</taxon>
        <taxon>Microbacteriaceae</taxon>
        <taxon>Rathayibacter</taxon>
    </lineage>
</organism>